<dbReference type="GO" id="GO:0016301">
    <property type="term" value="F:kinase activity"/>
    <property type="evidence" value="ECO:0007669"/>
    <property type="project" value="UniProtKB-KW"/>
</dbReference>
<dbReference type="InterPro" id="IPR003598">
    <property type="entry name" value="Ig_sub2"/>
</dbReference>
<comment type="caution">
    <text evidence="4">The sequence shown here is derived from an EMBL/GenBank/DDBJ whole genome shotgun (WGS) entry which is preliminary data.</text>
</comment>
<dbReference type="SMART" id="SM00408">
    <property type="entry name" value="IGc2"/>
    <property type="match status" value="1"/>
</dbReference>
<evidence type="ECO:0000256" key="1">
    <source>
        <dbReference type="ARBA" id="ARBA00022553"/>
    </source>
</evidence>
<proteinExistence type="predicted"/>
<dbReference type="PROSITE" id="PS50835">
    <property type="entry name" value="IG_LIKE"/>
    <property type="match status" value="1"/>
</dbReference>
<dbReference type="InterPro" id="IPR036179">
    <property type="entry name" value="Ig-like_dom_sf"/>
</dbReference>
<feature type="transmembrane region" description="Helical" evidence="2">
    <location>
        <begin position="119"/>
        <end position="136"/>
    </location>
</feature>
<keyword evidence="5" id="KW-1185">Reference proteome</keyword>
<dbReference type="InterPro" id="IPR013783">
    <property type="entry name" value="Ig-like_fold"/>
</dbReference>
<evidence type="ECO:0000313" key="5">
    <source>
        <dbReference type="Proteomes" id="UP000762676"/>
    </source>
</evidence>
<evidence type="ECO:0000313" key="4">
    <source>
        <dbReference type="EMBL" id="GFS00834.1"/>
    </source>
</evidence>
<dbReference type="Proteomes" id="UP000762676">
    <property type="component" value="Unassembled WGS sequence"/>
</dbReference>
<keyword evidence="2" id="KW-0812">Transmembrane</keyword>
<dbReference type="SMART" id="SM00409">
    <property type="entry name" value="IG"/>
    <property type="match status" value="1"/>
</dbReference>
<protein>
    <submittedName>
        <fullName evidence="4">Myosin light chain kinase, smooth muscle</fullName>
    </submittedName>
</protein>
<dbReference type="InterPro" id="IPR013098">
    <property type="entry name" value="Ig_I-set"/>
</dbReference>
<dbReference type="InterPro" id="IPR007110">
    <property type="entry name" value="Ig-like_dom"/>
</dbReference>
<dbReference type="SUPFAM" id="SSF48726">
    <property type="entry name" value="Immunoglobulin"/>
    <property type="match status" value="1"/>
</dbReference>
<name>A0AAV4HV53_9GAST</name>
<sequence length="170" mass="19084">MYMIIYPNFIGPICSSCTSSFKPHFTSELSDVSLKDGDELVLECDIQGNPRPQISWIRDGVEIFDSQDFQISMIGDHCKLQIADIYPEDEGRYSCKAVNALGETTTSCFVTVEALQANHYIRAVFLFLVCVFLVFLKNSVAICHLTRSPANRLEATVSFAQSVPVRMRQT</sequence>
<keyword evidence="2" id="KW-1133">Transmembrane helix</keyword>
<organism evidence="4 5">
    <name type="scientific">Elysia marginata</name>
    <dbReference type="NCBI Taxonomy" id="1093978"/>
    <lineage>
        <taxon>Eukaryota</taxon>
        <taxon>Metazoa</taxon>
        <taxon>Spiralia</taxon>
        <taxon>Lophotrochozoa</taxon>
        <taxon>Mollusca</taxon>
        <taxon>Gastropoda</taxon>
        <taxon>Heterobranchia</taxon>
        <taxon>Euthyneura</taxon>
        <taxon>Panpulmonata</taxon>
        <taxon>Sacoglossa</taxon>
        <taxon>Placobranchoidea</taxon>
        <taxon>Plakobranchidae</taxon>
        <taxon>Elysia</taxon>
    </lineage>
</organism>
<dbReference type="PANTHER" id="PTHR47633">
    <property type="entry name" value="IMMUNOGLOBULIN"/>
    <property type="match status" value="1"/>
</dbReference>
<evidence type="ECO:0000259" key="3">
    <source>
        <dbReference type="PROSITE" id="PS50835"/>
    </source>
</evidence>
<dbReference type="InterPro" id="IPR003599">
    <property type="entry name" value="Ig_sub"/>
</dbReference>
<accession>A0AAV4HV53</accession>
<dbReference type="Gene3D" id="2.60.40.10">
    <property type="entry name" value="Immunoglobulins"/>
    <property type="match status" value="1"/>
</dbReference>
<dbReference type="EMBL" id="BMAT01009188">
    <property type="protein sequence ID" value="GFS00834.1"/>
    <property type="molecule type" value="Genomic_DNA"/>
</dbReference>
<dbReference type="Pfam" id="PF07679">
    <property type="entry name" value="I-set"/>
    <property type="match status" value="1"/>
</dbReference>
<keyword evidence="2" id="KW-0472">Membrane</keyword>
<keyword evidence="4" id="KW-0808">Transferase</keyword>
<feature type="domain" description="Ig-like" evidence="3">
    <location>
        <begin position="23"/>
        <end position="111"/>
    </location>
</feature>
<gene>
    <name evidence="4" type="ORF">ElyMa_004565600</name>
</gene>
<evidence type="ECO:0000256" key="2">
    <source>
        <dbReference type="SAM" id="Phobius"/>
    </source>
</evidence>
<reference evidence="4 5" key="1">
    <citation type="journal article" date="2021" name="Elife">
        <title>Chloroplast acquisition without the gene transfer in kleptoplastic sea slugs, Plakobranchus ocellatus.</title>
        <authorList>
            <person name="Maeda T."/>
            <person name="Takahashi S."/>
            <person name="Yoshida T."/>
            <person name="Shimamura S."/>
            <person name="Takaki Y."/>
            <person name="Nagai Y."/>
            <person name="Toyoda A."/>
            <person name="Suzuki Y."/>
            <person name="Arimoto A."/>
            <person name="Ishii H."/>
            <person name="Satoh N."/>
            <person name="Nishiyama T."/>
            <person name="Hasebe M."/>
            <person name="Maruyama T."/>
            <person name="Minagawa J."/>
            <person name="Obokata J."/>
            <person name="Shigenobu S."/>
        </authorList>
    </citation>
    <scope>NUCLEOTIDE SEQUENCE [LARGE SCALE GENOMIC DNA]</scope>
</reference>
<dbReference type="AlphaFoldDB" id="A0AAV4HV53"/>
<keyword evidence="1" id="KW-0597">Phosphoprotein</keyword>
<dbReference type="FunFam" id="2.60.40.10:FF:000977">
    <property type="entry name" value="Myosin binding protein H like"/>
    <property type="match status" value="1"/>
</dbReference>
<keyword evidence="4" id="KW-0418">Kinase</keyword>
<dbReference type="GO" id="GO:0030016">
    <property type="term" value="C:myofibril"/>
    <property type="evidence" value="ECO:0007669"/>
    <property type="project" value="UniProtKB-ARBA"/>
</dbReference>